<keyword evidence="2" id="KW-1185">Reference proteome</keyword>
<dbReference type="EMBL" id="JAFKCZ010000009">
    <property type="protein sequence ID" value="MBN7797649.1"/>
    <property type="molecule type" value="Genomic_DNA"/>
</dbReference>
<proteinExistence type="predicted"/>
<comment type="caution">
    <text evidence="1">The sequence shown here is derived from an EMBL/GenBank/DDBJ whole genome shotgun (WGS) entry which is preliminary data.</text>
</comment>
<gene>
    <name evidence="1" type="ORF">JYP50_13645</name>
</gene>
<protein>
    <submittedName>
        <fullName evidence="1">Uncharacterized protein</fullName>
    </submittedName>
</protein>
<organism evidence="1 2">
    <name type="scientific">Parahaliea mediterranea</name>
    <dbReference type="NCBI Taxonomy" id="651086"/>
    <lineage>
        <taxon>Bacteria</taxon>
        <taxon>Pseudomonadati</taxon>
        <taxon>Pseudomonadota</taxon>
        <taxon>Gammaproteobacteria</taxon>
        <taxon>Cellvibrionales</taxon>
        <taxon>Halieaceae</taxon>
        <taxon>Parahaliea</taxon>
    </lineage>
</organism>
<dbReference type="AlphaFoldDB" id="A0A939DGI6"/>
<evidence type="ECO:0000313" key="2">
    <source>
        <dbReference type="Proteomes" id="UP000664303"/>
    </source>
</evidence>
<dbReference type="RefSeq" id="WP_206561099.1">
    <property type="nucleotide sequence ID" value="NZ_JAFKCZ010000009.1"/>
</dbReference>
<name>A0A939DGI6_9GAMM</name>
<sequence length="81" mass="10038">MSVKNTAKDRDHNGRIRRKYTHRHKWGVRYDKTPGWWVKALMTRPQRREETRLCRLLERRSIDGDEVILPLKNHKPHVYYW</sequence>
<accession>A0A939DGI6</accession>
<evidence type="ECO:0000313" key="1">
    <source>
        <dbReference type="EMBL" id="MBN7797649.1"/>
    </source>
</evidence>
<reference evidence="1" key="1">
    <citation type="submission" date="2021-02" db="EMBL/GenBank/DDBJ databases">
        <title>PHA producing bacteria isolated from coastal sediment in Guangdong, Shenzhen.</title>
        <authorList>
            <person name="Zheng W."/>
            <person name="Yu S."/>
            <person name="Huang Y."/>
        </authorList>
    </citation>
    <scope>NUCLEOTIDE SEQUENCE</scope>
    <source>
        <strain evidence="1">TN14-10</strain>
    </source>
</reference>
<dbReference type="Proteomes" id="UP000664303">
    <property type="component" value="Unassembled WGS sequence"/>
</dbReference>